<name>A0A3B1CX96_9ZZZZ</name>
<evidence type="ECO:0000256" key="3">
    <source>
        <dbReference type="ARBA" id="ARBA00022679"/>
    </source>
</evidence>
<keyword evidence="6 7" id="KW-0472">Membrane</keyword>
<dbReference type="PANTHER" id="PTHR30576:SF4">
    <property type="entry name" value="UNDECAPRENYL-PHOSPHATE GALACTOSE PHOSPHOTRANSFERASE"/>
    <property type="match status" value="1"/>
</dbReference>
<dbReference type="GO" id="GO:0047360">
    <property type="term" value="F:undecaprenyl-phosphate galactose phosphotransferase activity"/>
    <property type="evidence" value="ECO:0007669"/>
    <property type="project" value="UniProtKB-EC"/>
</dbReference>
<gene>
    <name evidence="9" type="ORF">MNBD_IGNAVI01-1166</name>
</gene>
<proteinExistence type="predicted"/>
<keyword evidence="4 7" id="KW-0812">Transmembrane</keyword>
<keyword evidence="2" id="KW-1003">Cell membrane</keyword>
<keyword evidence="5 7" id="KW-1133">Transmembrane helix</keyword>
<sequence>MAKRIFDIILSIVLLPILIPLIIVFSIILILELKQVPFFVQERGITLDKFRFKIVKLRTIKDTKTNRYSDKSIFFKPAFIENVPPFAGWLRRTGLDEIPQIFNIIKGEMSFVGPRPFMLSDLKLLKKNDWQYYKIRRSFNSKPGVTGLWQIFCDREAGAKNLIALDKLYDEMKTVKYDIKILLYTLPVILTANNADSIFSSTSFPFRSTLNLSNTTELDIIFEKHHSDKTFISSEYKLRLPGDWWTINKSLEFEDEDKHHLQLLKIKPAVKKTA</sequence>
<dbReference type="PANTHER" id="PTHR30576">
    <property type="entry name" value="COLANIC BIOSYNTHESIS UDP-GLUCOSE LIPID CARRIER TRANSFERASE"/>
    <property type="match status" value="1"/>
</dbReference>
<accession>A0A3B1CX96</accession>
<dbReference type="EC" id="2.7.8.6" evidence="9"/>
<dbReference type="InterPro" id="IPR003362">
    <property type="entry name" value="Bact_transf"/>
</dbReference>
<evidence type="ECO:0000256" key="2">
    <source>
        <dbReference type="ARBA" id="ARBA00022475"/>
    </source>
</evidence>
<evidence type="ECO:0000313" key="9">
    <source>
        <dbReference type="EMBL" id="VAX27300.1"/>
    </source>
</evidence>
<keyword evidence="3 9" id="KW-0808">Transferase</keyword>
<evidence type="ECO:0000256" key="5">
    <source>
        <dbReference type="ARBA" id="ARBA00022989"/>
    </source>
</evidence>
<comment type="subcellular location">
    <subcellularLocation>
        <location evidence="1">Cell membrane</location>
    </subcellularLocation>
</comment>
<dbReference type="AlphaFoldDB" id="A0A3B1CX96"/>
<dbReference type="GO" id="GO:0005886">
    <property type="term" value="C:plasma membrane"/>
    <property type="evidence" value="ECO:0007669"/>
    <property type="project" value="UniProtKB-SubCell"/>
</dbReference>
<dbReference type="Pfam" id="PF02397">
    <property type="entry name" value="Bac_transf"/>
    <property type="match status" value="1"/>
</dbReference>
<evidence type="ECO:0000256" key="6">
    <source>
        <dbReference type="ARBA" id="ARBA00023136"/>
    </source>
</evidence>
<feature type="transmembrane region" description="Helical" evidence="7">
    <location>
        <begin position="12"/>
        <end position="31"/>
    </location>
</feature>
<feature type="domain" description="Bacterial sugar transferase" evidence="8">
    <location>
        <begin position="3"/>
        <end position="190"/>
    </location>
</feature>
<protein>
    <submittedName>
        <fullName evidence="9">Undecaprenyl-phosphate galactosephosphotransferase</fullName>
        <ecNumber evidence="9">2.7.8.6</ecNumber>
    </submittedName>
</protein>
<organism evidence="9">
    <name type="scientific">hydrothermal vent metagenome</name>
    <dbReference type="NCBI Taxonomy" id="652676"/>
    <lineage>
        <taxon>unclassified sequences</taxon>
        <taxon>metagenomes</taxon>
        <taxon>ecological metagenomes</taxon>
    </lineage>
</organism>
<evidence type="ECO:0000256" key="1">
    <source>
        <dbReference type="ARBA" id="ARBA00004236"/>
    </source>
</evidence>
<evidence type="ECO:0000259" key="8">
    <source>
        <dbReference type="Pfam" id="PF02397"/>
    </source>
</evidence>
<evidence type="ECO:0000256" key="7">
    <source>
        <dbReference type="SAM" id="Phobius"/>
    </source>
</evidence>
<reference evidence="9" key="1">
    <citation type="submission" date="2018-06" db="EMBL/GenBank/DDBJ databases">
        <authorList>
            <person name="Zhirakovskaya E."/>
        </authorList>
    </citation>
    <scope>NUCLEOTIDE SEQUENCE</scope>
</reference>
<evidence type="ECO:0000256" key="4">
    <source>
        <dbReference type="ARBA" id="ARBA00022692"/>
    </source>
</evidence>
<dbReference type="EMBL" id="UOGD01000378">
    <property type="protein sequence ID" value="VAX27300.1"/>
    <property type="molecule type" value="Genomic_DNA"/>
</dbReference>